<sequence length="68" mass="7729">MSSECGIMCPVGGPACPMGVDHHVQWVRQRVQCVGQCVQWVCQYVYAPHFGRHYVHREGSVEERNSLL</sequence>
<organism evidence="1">
    <name type="scientific">Timema shepardi</name>
    <name type="common">Walking stick</name>
    <dbReference type="NCBI Taxonomy" id="629360"/>
    <lineage>
        <taxon>Eukaryota</taxon>
        <taxon>Metazoa</taxon>
        <taxon>Ecdysozoa</taxon>
        <taxon>Arthropoda</taxon>
        <taxon>Hexapoda</taxon>
        <taxon>Insecta</taxon>
        <taxon>Pterygota</taxon>
        <taxon>Neoptera</taxon>
        <taxon>Polyneoptera</taxon>
        <taxon>Phasmatodea</taxon>
        <taxon>Timematodea</taxon>
        <taxon>Timematoidea</taxon>
        <taxon>Timematidae</taxon>
        <taxon>Timema</taxon>
    </lineage>
</organism>
<evidence type="ECO:0000313" key="1">
    <source>
        <dbReference type="EMBL" id="CAD7258033.1"/>
    </source>
</evidence>
<gene>
    <name evidence="1" type="ORF">TSIB3V08_LOCUS2278</name>
</gene>
<protein>
    <submittedName>
        <fullName evidence="1">Uncharacterized protein</fullName>
    </submittedName>
</protein>
<dbReference type="AlphaFoldDB" id="A0A7R9AQU5"/>
<proteinExistence type="predicted"/>
<accession>A0A7R9AQU5</accession>
<dbReference type="EMBL" id="OC000676">
    <property type="protein sequence ID" value="CAD7258033.1"/>
    <property type="molecule type" value="Genomic_DNA"/>
</dbReference>
<name>A0A7R9AQU5_TIMSH</name>
<reference evidence="1" key="1">
    <citation type="submission" date="2020-11" db="EMBL/GenBank/DDBJ databases">
        <authorList>
            <person name="Tran Van P."/>
        </authorList>
    </citation>
    <scope>NUCLEOTIDE SEQUENCE</scope>
</reference>